<organism evidence="1 2">
    <name type="scientific">Brassica napus</name>
    <name type="common">Rape</name>
    <dbReference type="NCBI Taxonomy" id="3708"/>
    <lineage>
        <taxon>Eukaryota</taxon>
        <taxon>Viridiplantae</taxon>
        <taxon>Streptophyta</taxon>
        <taxon>Embryophyta</taxon>
        <taxon>Tracheophyta</taxon>
        <taxon>Spermatophyta</taxon>
        <taxon>Magnoliopsida</taxon>
        <taxon>eudicotyledons</taxon>
        <taxon>Gunneridae</taxon>
        <taxon>Pentapetalae</taxon>
        <taxon>rosids</taxon>
        <taxon>malvids</taxon>
        <taxon>Brassicales</taxon>
        <taxon>Brassicaceae</taxon>
        <taxon>Brassiceae</taxon>
        <taxon>Brassica</taxon>
    </lineage>
</organism>
<dbReference type="Proteomes" id="UP000028999">
    <property type="component" value="Unassembled WGS sequence"/>
</dbReference>
<protein>
    <submittedName>
        <fullName evidence="1">BnaA09g52490D protein</fullName>
    </submittedName>
</protein>
<dbReference type="AlphaFoldDB" id="A0A078IXA5"/>
<keyword evidence="2" id="KW-1185">Reference proteome</keyword>
<gene>
    <name evidence="1" type="primary">BnaA09g52490D</name>
    <name evidence="1" type="ORF">GSBRNA2T00014589001</name>
</gene>
<dbReference type="EMBL" id="LK033345">
    <property type="protein sequence ID" value="CDY54718.1"/>
    <property type="molecule type" value="Genomic_DNA"/>
</dbReference>
<dbReference type="STRING" id="3708.A0A078IXA5"/>
<proteinExistence type="predicted"/>
<sequence length="65" mass="7118">MKSRRKKKNKEKVVYERVKKIGDMIGSDGSGLCSQTPNGVLEVSASCFSFKTHDSSSSSHTTHLS</sequence>
<name>A0A078IXA5_BRANA</name>
<accession>A0A078IXA5</accession>
<evidence type="ECO:0000313" key="1">
    <source>
        <dbReference type="EMBL" id="CDY54718.1"/>
    </source>
</evidence>
<reference evidence="1 2" key="1">
    <citation type="journal article" date="2014" name="Science">
        <title>Plant genetics. Early allopolyploid evolution in the post-Neolithic Brassica napus oilseed genome.</title>
        <authorList>
            <person name="Chalhoub B."/>
            <person name="Denoeud F."/>
            <person name="Liu S."/>
            <person name="Parkin I.A."/>
            <person name="Tang H."/>
            <person name="Wang X."/>
            <person name="Chiquet J."/>
            <person name="Belcram H."/>
            <person name="Tong C."/>
            <person name="Samans B."/>
            <person name="Correa M."/>
            <person name="Da Silva C."/>
            <person name="Just J."/>
            <person name="Falentin C."/>
            <person name="Koh C.S."/>
            <person name="Le Clainche I."/>
            <person name="Bernard M."/>
            <person name="Bento P."/>
            <person name="Noel B."/>
            <person name="Labadie K."/>
            <person name="Alberti A."/>
            <person name="Charles M."/>
            <person name="Arnaud D."/>
            <person name="Guo H."/>
            <person name="Daviaud C."/>
            <person name="Alamery S."/>
            <person name="Jabbari K."/>
            <person name="Zhao M."/>
            <person name="Edger P.P."/>
            <person name="Chelaifa H."/>
            <person name="Tack D."/>
            <person name="Lassalle G."/>
            <person name="Mestiri I."/>
            <person name="Schnel N."/>
            <person name="Le Paslier M.C."/>
            <person name="Fan G."/>
            <person name="Renault V."/>
            <person name="Bayer P.E."/>
            <person name="Golicz A.A."/>
            <person name="Manoli S."/>
            <person name="Lee T.H."/>
            <person name="Thi V.H."/>
            <person name="Chalabi S."/>
            <person name="Hu Q."/>
            <person name="Fan C."/>
            <person name="Tollenaere R."/>
            <person name="Lu Y."/>
            <person name="Battail C."/>
            <person name="Shen J."/>
            <person name="Sidebottom C.H."/>
            <person name="Wang X."/>
            <person name="Canaguier A."/>
            <person name="Chauveau A."/>
            <person name="Berard A."/>
            <person name="Deniot G."/>
            <person name="Guan M."/>
            <person name="Liu Z."/>
            <person name="Sun F."/>
            <person name="Lim Y.P."/>
            <person name="Lyons E."/>
            <person name="Town C.D."/>
            <person name="Bancroft I."/>
            <person name="Wang X."/>
            <person name="Meng J."/>
            <person name="Ma J."/>
            <person name="Pires J.C."/>
            <person name="King G.J."/>
            <person name="Brunel D."/>
            <person name="Delourme R."/>
            <person name="Renard M."/>
            <person name="Aury J.M."/>
            <person name="Adams K.L."/>
            <person name="Batley J."/>
            <person name="Snowdon R.J."/>
            <person name="Tost J."/>
            <person name="Edwards D."/>
            <person name="Zhou Y."/>
            <person name="Hua W."/>
            <person name="Sharpe A.G."/>
            <person name="Paterson A.H."/>
            <person name="Guan C."/>
            <person name="Wincker P."/>
        </authorList>
    </citation>
    <scope>NUCLEOTIDE SEQUENCE [LARGE SCALE GENOMIC DNA]</scope>
    <source>
        <strain evidence="2">cv. Darmor-bzh</strain>
    </source>
</reference>
<dbReference type="PaxDb" id="3708-A0A078IXA5"/>
<evidence type="ECO:0000313" key="2">
    <source>
        <dbReference type="Proteomes" id="UP000028999"/>
    </source>
</evidence>
<dbReference type="Gramene" id="CDY54718">
    <property type="protein sequence ID" value="CDY54718"/>
    <property type="gene ID" value="GSBRNA2T00014589001"/>
</dbReference>